<dbReference type="RefSeq" id="WP_058496434.1">
    <property type="nucleotide sequence ID" value="NZ_CAAAIU010000001.1"/>
</dbReference>
<dbReference type="InterPro" id="IPR029058">
    <property type="entry name" value="AB_hydrolase_fold"/>
</dbReference>
<keyword evidence="2" id="KW-1185">Reference proteome</keyword>
<sequence length="228" mass="25775">MRSRYHNNKLCKLIFYFFLLLSSMYLTGCIDLAATQSLSKDKNYLFKSNARVFVMRGGLGGVFSTGMNQLQSTLESKYRIRSESTVWYKVDQLTKYISKNYGTKELPGPIILAGHSLGANEQIKVAKNLAKANIPVELLITIDAVSPLEVPPNVRHVVNIYKPSFVPMFSGLRVKAIDPRRTTIENINVERFKKVALNHFTIDKSEEVQDLMINRSLAAISNSERQPT</sequence>
<gene>
    <name evidence="1" type="ORF">Ldro_2158</name>
</gene>
<protein>
    <recommendedName>
        <fullName evidence="3">Thioesterase domain-containing protein</fullName>
    </recommendedName>
</protein>
<evidence type="ECO:0000313" key="1">
    <source>
        <dbReference type="EMBL" id="KTC85833.1"/>
    </source>
</evidence>
<dbReference type="STRING" id="1212489.Ldro_2158"/>
<comment type="caution">
    <text evidence="1">The sequence shown here is derived from an EMBL/GenBank/DDBJ whole genome shotgun (WGS) entry which is preliminary data.</text>
</comment>
<reference evidence="1 2" key="1">
    <citation type="submission" date="2015-11" db="EMBL/GenBank/DDBJ databases">
        <title>Genomic analysis of 38 Legionella species identifies large and diverse effector repertoires.</title>
        <authorList>
            <person name="Burstein D."/>
            <person name="Amaro F."/>
            <person name="Zusman T."/>
            <person name="Lifshitz Z."/>
            <person name="Cohen O."/>
            <person name="Gilbert J.A."/>
            <person name="Pupko T."/>
            <person name="Shuman H.A."/>
            <person name="Segal G."/>
        </authorList>
    </citation>
    <scope>NUCLEOTIDE SEQUENCE [LARGE SCALE GENOMIC DNA]</scope>
    <source>
        <strain evidence="1 2">ATCC 700990</strain>
    </source>
</reference>
<dbReference type="SUPFAM" id="SSF53474">
    <property type="entry name" value="alpha/beta-Hydrolases"/>
    <property type="match status" value="1"/>
</dbReference>
<dbReference type="Proteomes" id="UP000054736">
    <property type="component" value="Unassembled WGS sequence"/>
</dbReference>
<dbReference type="EMBL" id="LNXY01000027">
    <property type="protein sequence ID" value="KTC85833.1"/>
    <property type="molecule type" value="Genomic_DNA"/>
</dbReference>
<dbReference type="OrthoDB" id="5293296at2"/>
<dbReference type="PATRIC" id="fig|1212489.4.peg.2280"/>
<name>A0A0W0SRK5_9GAMM</name>
<evidence type="ECO:0008006" key="3">
    <source>
        <dbReference type="Google" id="ProtNLM"/>
    </source>
</evidence>
<proteinExistence type="predicted"/>
<accession>A0A0W0SRK5</accession>
<dbReference type="Gene3D" id="3.40.50.1820">
    <property type="entry name" value="alpha/beta hydrolase"/>
    <property type="match status" value="1"/>
</dbReference>
<organism evidence="1 2">
    <name type="scientific">Legionella drozanskii LLAP-1</name>
    <dbReference type="NCBI Taxonomy" id="1212489"/>
    <lineage>
        <taxon>Bacteria</taxon>
        <taxon>Pseudomonadati</taxon>
        <taxon>Pseudomonadota</taxon>
        <taxon>Gammaproteobacteria</taxon>
        <taxon>Legionellales</taxon>
        <taxon>Legionellaceae</taxon>
        <taxon>Legionella</taxon>
    </lineage>
</organism>
<evidence type="ECO:0000313" key="2">
    <source>
        <dbReference type="Proteomes" id="UP000054736"/>
    </source>
</evidence>
<dbReference type="AlphaFoldDB" id="A0A0W0SRK5"/>